<evidence type="ECO:0000313" key="2">
    <source>
        <dbReference type="EMBL" id="SIR21174.1"/>
    </source>
</evidence>
<feature type="region of interest" description="Disordered" evidence="1">
    <location>
        <begin position="80"/>
        <end position="125"/>
    </location>
</feature>
<evidence type="ECO:0000313" key="3">
    <source>
        <dbReference type="Proteomes" id="UP000186308"/>
    </source>
</evidence>
<dbReference type="Proteomes" id="UP000186308">
    <property type="component" value="Unassembled WGS sequence"/>
</dbReference>
<sequence>MVGVGPLAADAGGTRLMIAMAPPAIGMVSIQIDRAADGTSAIAVAATHPVTLAALQNDHAALDQMLTLAGIPADHRSVTFHLDAPRPDGGAGASLSQGGTSQGGGSLGQGAGRQSGGQPAQGSAQTYDRLGHAAAHLADSTVIGGTAPQSNLQMRRFGVNMMA</sequence>
<dbReference type="InterPro" id="IPR038610">
    <property type="entry name" value="FliK-like_C_sf"/>
</dbReference>
<organism evidence="2 3">
    <name type="scientific">Acidiphilium rubrum</name>
    <dbReference type="NCBI Taxonomy" id="526"/>
    <lineage>
        <taxon>Bacteria</taxon>
        <taxon>Pseudomonadati</taxon>
        <taxon>Pseudomonadota</taxon>
        <taxon>Alphaproteobacteria</taxon>
        <taxon>Acetobacterales</taxon>
        <taxon>Acidocellaceae</taxon>
        <taxon>Acidiphilium</taxon>
    </lineage>
</organism>
<comment type="caution">
    <text evidence="2">The sequence shown here is derived from an EMBL/GenBank/DDBJ whole genome shotgun (WGS) entry which is preliminary data.</text>
</comment>
<keyword evidence="3" id="KW-1185">Reference proteome</keyword>
<feature type="compositionally biased region" description="Gly residues" evidence="1">
    <location>
        <begin position="100"/>
        <end position="115"/>
    </location>
</feature>
<reference evidence="2 3" key="1">
    <citation type="submission" date="2017-01" db="EMBL/GenBank/DDBJ databases">
        <authorList>
            <person name="Varghese N."/>
            <person name="Submissions S."/>
        </authorList>
    </citation>
    <scope>NUCLEOTIDE SEQUENCE [LARGE SCALE GENOMIC DNA]</scope>
    <source>
        <strain evidence="2 3">ATCC 35905</strain>
    </source>
</reference>
<dbReference type="EMBL" id="FTNE01000019">
    <property type="protein sequence ID" value="SIR21174.1"/>
    <property type="molecule type" value="Genomic_DNA"/>
</dbReference>
<gene>
    <name evidence="2" type="ORF">SAMN05421828_11946</name>
</gene>
<evidence type="ECO:0000256" key="1">
    <source>
        <dbReference type="SAM" id="MobiDB-lite"/>
    </source>
</evidence>
<feature type="compositionally biased region" description="Low complexity" evidence="1">
    <location>
        <begin position="116"/>
        <end position="125"/>
    </location>
</feature>
<proteinExistence type="predicted"/>
<accession>A0A8G2CMD8</accession>
<evidence type="ECO:0008006" key="4">
    <source>
        <dbReference type="Google" id="ProtNLM"/>
    </source>
</evidence>
<name>A0A8G2CMD8_ACIRU</name>
<protein>
    <recommendedName>
        <fullName evidence="4">Hook-length control protein FliK</fullName>
    </recommendedName>
</protein>
<dbReference type="AlphaFoldDB" id="A0A8G2CMD8"/>
<dbReference type="Gene3D" id="3.30.750.140">
    <property type="match status" value="1"/>
</dbReference>